<dbReference type="RefSeq" id="WP_133610297.1">
    <property type="nucleotide sequence ID" value="NZ_SNZC01000004.1"/>
</dbReference>
<dbReference type="Gene3D" id="3.30.565.10">
    <property type="entry name" value="Histidine kinase-like ATPase, C-terminal domain"/>
    <property type="match status" value="1"/>
</dbReference>
<organism evidence="12 13">
    <name type="scientific">Flavobacterium cheniae</name>
    <dbReference type="NCBI Taxonomy" id="295428"/>
    <lineage>
        <taxon>Bacteria</taxon>
        <taxon>Pseudomonadati</taxon>
        <taxon>Bacteroidota</taxon>
        <taxon>Flavobacteriia</taxon>
        <taxon>Flavobacteriales</taxon>
        <taxon>Flavobacteriaceae</taxon>
        <taxon>Flavobacterium</taxon>
    </lineage>
</organism>
<dbReference type="PANTHER" id="PTHR24421">
    <property type="entry name" value="NITRATE/NITRITE SENSOR PROTEIN NARX-RELATED"/>
    <property type="match status" value="1"/>
</dbReference>
<keyword evidence="3" id="KW-0808">Transferase</keyword>
<dbReference type="InterPro" id="IPR003594">
    <property type="entry name" value="HATPase_dom"/>
</dbReference>
<keyword evidence="13" id="KW-1185">Reference proteome</keyword>
<dbReference type="Pfam" id="PF13424">
    <property type="entry name" value="TPR_12"/>
    <property type="match status" value="1"/>
</dbReference>
<name>A0A562KFW4_9FLAO</name>
<dbReference type="GO" id="GO:0016301">
    <property type="term" value="F:kinase activity"/>
    <property type="evidence" value="ECO:0007669"/>
    <property type="project" value="UniProtKB-KW"/>
</dbReference>
<evidence type="ECO:0000313" key="13">
    <source>
        <dbReference type="Proteomes" id="UP000315312"/>
    </source>
</evidence>
<evidence type="ECO:0000256" key="7">
    <source>
        <dbReference type="ARBA" id="ARBA00023012"/>
    </source>
</evidence>
<dbReference type="PANTHER" id="PTHR24421:SF37">
    <property type="entry name" value="SENSOR HISTIDINE KINASE NARS"/>
    <property type="match status" value="1"/>
</dbReference>
<keyword evidence="8 10" id="KW-0472">Membrane</keyword>
<gene>
    <name evidence="12" type="ORF">IP97_01711</name>
</gene>
<reference evidence="12 13" key="1">
    <citation type="journal article" date="2015" name="Stand. Genomic Sci.">
        <title>Genomic Encyclopedia of Bacterial and Archaeal Type Strains, Phase III: the genomes of soil and plant-associated and newly described type strains.</title>
        <authorList>
            <person name="Whitman W.B."/>
            <person name="Woyke T."/>
            <person name="Klenk H.P."/>
            <person name="Zhou Y."/>
            <person name="Lilburn T.G."/>
            <person name="Beck B.J."/>
            <person name="De Vos P."/>
            <person name="Vandamme P."/>
            <person name="Eisen J.A."/>
            <person name="Garrity G."/>
            <person name="Hugenholtz P."/>
            <person name="Kyrpides N.C."/>
        </authorList>
    </citation>
    <scope>NUCLEOTIDE SEQUENCE [LARGE SCALE GENOMIC DNA]</scope>
    <source>
        <strain evidence="12 13">CGMCC 1.6844</strain>
    </source>
</reference>
<evidence type="ECO:0000259" key="11">
    <source>
        <dbReference type="PROSITE" id="PS50109"/>
    </source>
</evidence>
<dbReference type="SUPFAM" id="SSF48452">
    <property type="entry name" value="TPR-like"/>
    <property type="match status" value="1"/>
</dbReference>
<dbReference type="EMBL" id="VLKM01000006">
    <property type="protein sequence ID" value="TWH94155.1"/>
    <property type="molecule type" value="Genomic_DNA"/>
</dbReference>
<dbReference type="PROSITE" id="PS50005">
    <property type="entry name" value="TPR"/>
    <property type="match status" value="1"/>
</dbReference>
<accession>A0A562KFW4</accession>
<keyword evidence="9" id="KW-0802">TPR repeat</keyword>
<evidence type="ECO:0000313" key="12">
    <source>
        <dbReference type="EMBL" id="TWH94155.1"/>
    </source>
</evidence>
<dbReference type="PROSITE" id="PS51257">
    <property type="entry name" value="PROKAR_LIPOPROTEIN"/>
    <property type="match status" value="1"/>
</dbReference>
<dbReference type="Gene3D" id="1.25.40.10">
    <property type="entry name" value="Tetratricopeptide repeat domain"/>
    <property type="match status" value="1"/>
</dbReference>
<dbReference type="Pfam" id="PF02518">
    <property type="entry name" value="HATPase_c"/>
    <property type="match status" value="1"/>
</dbReference>
<dbReference type="Proteomes" id="UP000315312">
    <property type="component" value="Unassembled WGS sequence"/>
</dbReference>
<comment type="caution">
    <text evidence="12">The sequence shown here is derived from an EMBL/GenBank/DDBJ whole genome shotgun (WGS) entry which is preliminary data.</text>
</comment>
<evidence type="ECO:0000256" key="3">
    <source>
        <dbReference type="ARBA" id="ARBA00022679"/>
    </source>
</evidence>
<evidence type="ECO:0000256" key="10">
    <source>
        <dbReference type="SAM" id="Phobius"/>
    </source>
</evidence>
<dbReference type="GO" id="GO:0000160">
    <property type="term" value="P:phosphorelay signal transduction system"/>
    <property type="evidence" value="ECO:0007669"/>
    <property type="project" value="UniProtKB-KW"/>
</dbReference>
<keyword evidence="7" id="KW-0902">Two-component regulatory system</keyword>
<dbReference type="SMART" id="SM00028">
    <property type="entry name" value="TPR"/>
    <property type="match status" value="2"/>
</dbReference>
<dbReference type="InterPro" id="IPR011990">
    <property type="entry name" value="TPR-like_helical_dom_sf"/>
</dbReference>
<comment type="subcellular location">
    <subcellularLocation>
        <location evidence="1">Cell membrane</location>
        <topology evidence="1">Multi-pass membrane protein</topology>
    </subcellularLocation>
</comment>
<dbReference type="AlphaFoldDB" id="A0A562KFW4"/>
<evidence type="ECO:0000256" key="9">
    <source>
        <dbReference type="PROSITE-ProRule" id="PRU00339"/>
    </source>
</evidence>
<sequence>MKQIIILFGFIFFVGCNSNEKTPVIQKKLDSYFENSSNVNLDKKIRLKYIDSAKNLIQGASTIDSIKIKNYFKLANRYFILLEYEEYKKTTNKILNISESINDTLNIAKAEYYLGDYYFSLSKNDSAYYYYLGAEKKYEKIEDKSNLARTILHKAYILLFEKDFLGSESETIKVLNIAKEINDQSLIYECYVNLGSSLSGLGNYEKGLEYHQKALVQIKNIEDENYKPIFQAQTLNNIGFVYLNINKFNEASQIFAEGLKINNLKDIQPILYSSLLDNYAYSIFKINKKKGLEDFQKALTVRDKIGDVLGKINSRIHLTEYYLSQNDTLKALQLNSEANKLAKESHYNKEVLVTLDFFTKLLPKEGLSYARDYIKLNDSLQKQERATRNKLARIEFETDEIISEKETISNQRKIILIASLLIISFSFLLYVILYQRSKHKELVFAQQQQESNEEIYRLMLNNQEDIDEVRRNVKRNIGLELHDNILNRLAGVRLNLFSISRKQDEETIKKALEHIDYIRVIEQEIRAFSHHLHNESEIYKSGFKNILDELLKNQKETYSPESNFEIYYDDAMNNMSPEIKMNVYRIIQEAFNNINKYANATKIVLILDTEDDFLHLEINDNGIGFNEKKIKNGIGLKNMKSRTEAMKGEISITSEKEKGTIIKLKVPLVN</sequence>
<dbReference type="CDD" id="cd16917">
    <property type="entry name" value="HATPase_UhpB-NarQ-NarX-like"/>
    <property type="match status" value="1"/>
</dbReference>
<keyword evidence="4 10" id="KW-0812">Transmembrane</keyword>
<keyword evidence="5 12" id="KW-0418">Kinase</keyword>
<feature type="transmembrane region" description="Helical" evidence="10">
    <location>
        <begin position="414"/>
        <end position="433"/>
    </location>
</feature>
<evidence type="ECO:0000256" key="4">
    <source>
        <dbReference type="ARBA" id="ARBA00022692"/>
    </source>
</evidence>
<dbReference type="InterPro" id="IPR036890">
    <property type="entry name" value="HATPase_C_sf"/>
</dbReference>
<feature type="domain" description="Histidine kinase" evidence="11">
    <location>
        <begin position="583"/>
        <end position="670"/>
    </location>
</feature>
<dbReference type="SUPFAM" id="SSF55874">
    <property type="entry name" value="ATPase domain of HSP90 chaperone/DNA topoisomerase II/histidine kinase"/>
    <property type="match status" value="1"/>
</dbReference>
<dbReference type="InterPro" id="IPR019734">
    <property type="entry name" value="TPR_rpt"/>
</dbReference>
<evidence type="ECO:0000256" key="5">
    <source>
        <dbReference type="ARBA" id="ARBA00022777"/>
    </source>
</evidence>
<dbReference type="GO" id="GO:0005886">
    <property type="term" value="C:plasma membrane"/>
    <property type="evidence" value="ECO:0007669"/>
    <property type="project" value="UniProtKB-SubCell"/>
</dbReference>
<dbReference type="PROSITE" id="PS50109">
    <property type="entry name" value="HIS_KIN"/>
    <property type="match status" value="1"/>
</dbReference>
<evidence type="ECO:0000256" key="1">
    <source>
        <dbReference type="ARBA" id="ARBA00004651"/>
    </source>
</evidence>
<dbReference type="InterPro" id="IPR050482">
    <property type="entry name" value="Sensor_HK_TwoCompSys"/>
</dbReference>
<keyword evidence="6 10" id="KW-1133">Transmembrane helix</keyword>
<keyword evidence="2" id="KW-1003">Cell membrane</keyword>
<dbReference type="SMART" id="SM00387">
    <property type="entry name" value="HATPase_c"/>
    <property type="match status" value="1"/>
</dbReference>
<evidence type="ECO:0000256" key="8">
    <source>
        <dbReference type="ARBA" id="ARBA00023136"/>
    </source>
</evidence>
<dbReference type="InterPro" id="IPR005467">
    <property type="entry name" value="His_kinase_dom"/>
</dbReference>
<evidence type="ECO:0000256" key="6">
    <source>
        <dbReference type="ARBA" id="ARBA00022989"/>
    </source>
</evidence>
<evidence type="ECO:0000256" key="2">
    <source>
        <dbReference type="ARBA" id="ARBA00022475"/>
    </source>
</evidence>
<proteinExistence type="predicted"/>
<feature type="repeat" description="TPR" evidence="9">
    <location>
        <begin position="232"/>
        <end position="265"/>
    </location>
</feature>
<protein>
    <submittedName>
        <fullName evidence="12">Signal transduction histidine kinase</fullName>
    </submittedName>
</protein>
<dbReference type="OrthoDB" id="977000at2"/>